<dbReference type="Proteomes" id="UP001062846">
    <property type="component" value="Chromosome 11"/>
</dbReference>
<accession>A0ACC0LST3</accession>
<proteinExistence type="predicted"/>
<reference evidence="1" key="1">
    <citation type="submission" date="2022-02" db="EMBL/GenBank/DDBJ databases">
        <title>Plant Genome Project.</title>
        <authorList>
            <person name="Zhang R.-G."/>
        </authorList>
    </citation>
    <scope>NUCLEOTIDE SEQUENCE</scope>
    <source>
        <strain evidence="1">AT1</strain>
    </source>
</reference>
<gene>
    <name evidence="1" type="ORF">RHMOL_Rhmol11G0137100</name>
</gene>
<protein>
    <submittedName>
        <fullName evidence="1">Uncharacterized protein</fullName>
    </submittedName>
</protein>
<dbReference type="EMBL" id="CM046398">
    <property type="protein sequence ID" value="KAI8531437.1"/>
    <property type="molecule type" value="Genomic_DNA"/>
</dbReference>
<evidence type="ECO:0000313" key="1">
    <source>
        <dbReference type="EMBL" id="KAI8531437.1"/>
    </source>
</evidence>
<keyword evidence="2" id="KW-1185">Reference proteome</keyword>
<organism evidence="1 2">
    <name type="scientific">Rhododendron molle</name>
    <name type="common">Chinese azalea</name>
    <name type="synonym">Azalea mollis</name>
    <dbReference type="NCBI Taxonomy" id="49168"/>
    <lineage>
        <taxon>Eukaryota</taxon>
        <taxon>Viridiplantae</taxon>
        <taxon>Streptophyta</taxon>
        <taxon>Embryophyta</taxon>
        <taxon>Tracheophyta</taxon>
        <taxon>Spermatophyta</taxon>
        <taxon>Magnoliopsida</taxon>
        <taxon>eudicotyledons</taxon>
        <taxon>Gunneridae</taxon>
        <taxon>Pentapetalae</taxon>
        <taxon>asterids</taxon>
        <taxon>Ericales</taxon>
        <taxon>Ericaceae</taxon>
        <taxon>Ericoideae</taxon>
        <taxon>Rhodoreae</taxon>
        <taxon>Rhododendron</taxon>
    </lineage>
</organism>
<sequence length="247" mass="28463">MRINRNCPILSHIFFADDAILFLKAELKECCVIKGALEEYGKASGQHINFEKSGVFFSSNMNDFDKRGKETLIKSMVQGIPIYAMACFLLPKNLCDKLNALTRNFWWKGNPEDRGICWASWESLGKAKEEGGMGFRNYRAFNEALLARQGWRLLMNKDAYWARFFKGIYFPKSSFLQVSRGSRASWAWLSLLHGRNLLFKGLRWQVQDGKNIDFWNDAWIPSLPNFKIPMAKSVHGEINMVADVIDQ</sequence>
<name>A0ACC0LST3_RHOML</name>
<comment type="caution">
    <text evidence="1">The sequence shown here is derived from an EMBL/GenBank/DDBJ whole genome shotgun (WGS) entry which is preliminary data.</text>
</comment>
<evidence type="ECO:0000313" key="2">
    <source>
        <dbReference type="Proteomes" id="UP001062846"/>
    </source>
</evidence>